<dbReference type="AlphaFoldDB" id="A0A1Z1WSK9"/>
<organism evidence="2 3">
    <name type="scientific">Streptomyces alboflavus</name>
    <dbReference type="NCBI Taxonomy" id="67267"/>
    <lineage>
        <taxon>Bacteria</taxon>
        <taxon>Bacillati</taxon>
        <taxon>Actinomycetota</taxon>
        <taxon>Actinomycetes</taxon>
        <taxon>Kitasatosporales</taxon>
        <taxon>Streptomycetaceae</taxon>
        <taxon>Streptomyces</taxon>
    </lineage>
</organism>
<evidence type="ECO:0000313" key="2">
    <source>
        <dbReference type="EMBL" id="ARX89430.1"/>
    </source>
</evidence>
<proteinExistence type="predicted"/>
<dbReference type="Proteomes" id="UP000195880">
    <property type="component" value="Chromosome"/>
</dbReference>
<dbReference type="KEGG" id="salf:SMD44_08917"/>
<evidence type="ECO:0000256" key="1">
    <source>
        <dbReference type="SAM" id="MobiDB-lite"/>
    </source>
</evidence>
<dbReference type="EMBL" id="CP021748">
    <property type="protein sequence ID" value="ARX89430.1"/>
    <property type="molecule type" value="Genomic_DNA"/>
</dbReference>
<protein>
    <submittedName>
        <fullName evidence="2">Uncharacterized protein</fullName>
    </submittedName>
</protein>
<name>A0A1Z1WSK9_9ACTN</name>
<feature type="region of interest" description="Disordered" evidence="1">
    <location>
        <begin position="77"/>
        <end position="109"/>
    </location>
</feature>
<feature type="compositionally biased region" description="Basic and acidic residues" evidence="1">
    <location>
        <begin position="78"/>
        <end position="95"/>
    </location>
</feature>
<gene>
    <name evidence="2" type="ORF">SMD44_08917</name>
</gene>
<keyword evidence="3" id="KW-1185">Reference proteome</keyword>
<reference evidence="2 3" key="1">
    <citation type="submission" date="2017-05" db="EMBL/GenBank/DDBJ databases">
        <title>Streptomyces alboflavus Genome sequencing and assembly.</title>
        <authorList>
            <person name="Wang Y."/>
            <person name="Du B."/>
            <person name="Ding Y."/>
            <person name="Liu H."/>
            <person name="Hou Q."/>
            <person name="Liu K."/>
            <person name="Wang C."/>
            <person name="Yao L."/>
        </authorList>
    </citation>
    <scope>NUCLEOTIDE SEQUENCE [LARGE SCALE GENOMIC DNA]</scope>
    <source>
        <strain evidence="2 3">MDJK44</strain>
    </source>
</reference>
<accession>A0A1Z1WSK9</accession>
<sequence length="129" mass="13297">MRGGMDAELGVGQVELKHAEVIGHLLGGGQVTGELIGDGVQRRQRRVASGPRPLVRHGGIRGSVRGECQQQVPLGTEALREGRRGDSRFGADMRQGEPAGAVGADGTPGGGEDVGVAGGAWSWHGFLLP</sequence>
<evidence type="ECO:0000313" key="3">
    <source>
        <dbReference type="Proteomes" id="UP000195880"/>
    </source>
</evidence>